<comment type="caution">
    <text evidence="1">The sequence shown here is derived from an EMBL/GenBank/DDBJ whole genome shotgun (WGS) entry which is preliminary data.</text>
</comment>
<name>A0ACB7S1P7_HYAAI</name>
<dbReference type="Proteomes" id="UP000821845">
    <property type="component" value="Chromosome 6"/>
</dbReference>
<proteinExistence type="predicted"/>
<accession>A0ACB7S1P7</accession>
<organism evidence="1 2">
    <name type="scientific">Hyalomma asiaticum</name>
    <name type="common">Tick</name>
    <dbReference type="NCBI Taxonomy" id="266040"/>
    <lineage>
        <taxon>Eukaryota</taxon>
        <taxon>Metazoa</taxon>
        <taxon>Ecdysozoa</taxon>
        <taxon>Arthropoda</taxon>
        <taxon>Chelicerata</taxon>
        <taxon>Arachnida</taxon>
        <taxon>Acari</taxon>
        <taxon>Parasitiformes</taxon>
        <taxon>Ixodida</taxon>
        <taxon>Ixodoidea</taxon>
        <taxon>Ixodidae</taxon>
        <taxon>Hyalomminae</taxon>
        <taxon>Hyalomma</taxon>
    </lineage>
</organism>
<protein>
    <submittedName>
        <fullName evidence="1">Uncharacterized protein</fullName>
    </submittedName>
</protein>
<evidence type="ECO:0000313" key="1">
    <source>
        <dbReference type="EMBL" id="KAH6928530.1"/>
    </source>
</evidence>
<keyword evidence="2" id="KW-1185">Reference proteome</keyword>
<gene>
    <name evidence="1" type="ORF">HPB50_016867</name>
</gene>
<sequence length="112" mass="11938">MPGICSPLGDDGRSPPPPPWKSTRTSRKGKSRLARSGQGASVVAVVVNKLRVTHFVCVSLYTLTLLNAVNAGCRWCKILPNYSRNAGSFSRERRRVTIGAGLAKSSLIGGVT</sequence>
<evidence type="ECO:0000313" key="2">
    <source>
        <dbReference type="Proteomes" id="UP000821845"/>
    </source>
</evidence>
<dbReference type="EMBL" id="CM023486">
    <property type="protein sequence ID" value="KAH6928530.1"/>
    <property type="molecule type" value="Genomic_DNA"/>
</dbReference>
<reference evidence="1" key="1">
    <citation type="submission" date="2020-05" db="EMBL/GenBank/DDBJ databases">
        <title>Large-scale comparative analyses of tick genomes elucidate their genetic diversity and vector capacities.</title>
        <authorList>
            <person name="Jia N."/>
            <person name="Wang J."/>
            <person name="Shi W."/>
            <person name="Du L."/>
            <person name="Sun Y."/>
            <person name="Zhan W."/>
            <person name="Jiang J."/>
            <person name="Wang Q."/>
            <person name="Zhang B."/>
            <person name="Ji P."/>
            <person name="Sakyi L.B."/>
            <person name="Cui X."/>
            <person name="Yuan T."/>
            <person name="Jiang B."/>
            <person name="Yang W."/>
            <person name="Lam T.T.-Y."/>
            <person name="Chang Q."/>
            <person name="Ding S."/>
            <person name="Wang X."/>
            <person name="Zhu J."/>
            <person name="Ruan X."/>
            <person name="Zhao L."/>
            <person name="Wei J."/>
            <person name="Que T."/>
            <person name="Du C."/>
            <person name="Cheng J."/>
            <person name="Dai P."/>
            <person name="Han X."/>
            <person name="Huang E."/>
            <person name="Gao Y."/>
            <person name="Liu J."/>
            <person name="Shao H."/>
            <person name="Ye R."/>
            <person name="Li L."/>
            <person name="Wei W."/>
            <person name="Wang X."/>
            <person name="Wang C."/>
            <person name="Yang T."/>
            <person name="Huo Q."/>
            <person name="Li W."/>
            <person name="Guo W."/>
            <person name="Chen H."/>
            <person name="Zhou L."/>
            <person name="Ni X."/>
            <person name="Tian J."/>
            <person name="Zhou Y."/>
            <person name="Sheng Y."/>
            <person name="Liu T."/>
            <person name="Pan Y."/>
            <person name="Xia L."/>
            <person name="Li J."/>
            <person name="Zhao F."/>
            <person name="Cao W."/>
        </authorList>
    </citation>
    <scope>NUCLEOTIDE SEQUENCE</scope>
    <source>
        <strain evidence="1">Hyas-2018</strain>
    </source>
</reference>